<dbReference type="AlphaFoldDB" id="A3U7U2"/>
<dbReference type="RefSeq" id="WP_013186980.1">
    <property type="nucleotide sequence ID" value="NC_014230.1"/>
</dbReference>
<keyword evidence="2" id="KW-1185">Reference proteome</keyword>
<accession>A3U7U2</accession>
<dbReference type="Proteomes" id="UP000002297">
    <property type="component" value="Chromosome"/>
</dbReference>
<organism evidence="1 2">
    <name type="scientific">Croceibacter atlanticus (strain ATCC BAA-628 / JCM 21780 / CIP 108009 / IAM 15332 / KCTC 12090 / HTCC2559)</name>
    <dbReference type="NCBI Taxonomy" id="216432"/>
    <lineage>
        <taxon>Bacteria</taxon>
        <taxon>Pseudomonadati</taxon>
        <taxon>Bacteroidota</taxon>
        <taxon>Flavobacteriia</taxon>
        <taxon>Flavobacteriales</taxon>
        <taxon>Flavobacteriaceae</taxon>
        <taxon>Croceibacter</taxon>
    </lineage>
</organism>
<proteinExistence type="predicted"/>
<gene>
    <name evidence="1" type="ordered locus">CA2559_06100</name>
</gene>
<name>A3U7U2_CROAH</name>
<dbReference type="GeneID" id="89453003"/>
<dbReference type="HOGENOM" id="CLU_141006_0_0_10"/>
<protein>
    <submittedName>
        <fullName evidence="1">Uncharacterized protein</fullName>
    </submittedName>
</protein>
<reference evidence="1 2" key="1">
    <citation type="journal article" date="2010" name="J. Bacteriol.">
        <title>The complete genome sequence of Croceibacter atlanticus HTCC2559T.</title>
        <authorList>
            <person name="Oh H.M."/>
            <person name="Kang I."/>
            <person name="Ferriera S."/>
            <person name="Giovannoni S.J."/>
            <person name="Cho J.C."/>
        </authorList>
    </citation>
    <scope>NUCLEOTIDE SEQUENCE [LARGE SCALE GENOMIC DNA]</scope>
    <source>
        <strain evidence="2">ATCC BAA-628 / HTCC2559 / KCTC 12090</strain>
    </source>
</reference>
<sequence length="138" mass="16051">MSTKTEKTILLSDMIRFRKSKEALDDLDFTFFEDVAEALEISKDELEVIYEGTNSPTHRKVSTERITHFHRLLLAMDIDKEPSTKDLEKAKNFGFRMGFHESAIELVMDSMGDYPNKVHTPGAFLEIFSDYYDNEEEE</sequence>
<dbReference type="STRING" id="216432.CA2559_06100"/>
<dbReference type="EMBL" id="CP002046">
    <property type="protein sequence ID" value="EAP88309.1"/>
    <property type="molecule type" value="Genomic_DNA"/>
</dbReference>
<dbReference type="KEGG" id="cat:CA2559_06100"/>
<evidence type="ECO:0000313" key="1">
    <source>
        <dbReference type="EMBL" id="EAP88309.1"/>
    </source>
</evidence>
<evidence type="ECO:0000313" key="2">
    <source>
        <dbReference type="Proteomes" id="UP000002297"/>
    </source>
</evidence>
<dbReference type="OrthoDB" id="1143847at2"/>